<proteinExistence type="predicted"/>
<sequence length="351" mass="39417">MTQPMFKHVAQSLAVASRRLGVSDPMDYVGPMLQRSFARPENDLAYANNALTPGAVPYEPSFSESEPRMLRFTISPLEPEASPMARRDEATRELRRLIHPIFGRDALRWFDERSEAWRGMSGLSWMNFGAWFGSAFDEDGLYAAKIYYELNPQQIEALSPGLSRLTRRVMMLYPRLMPIFTSIGCKRDTGSQRVTFMHRGPLVLSELGSLMTELGLAQRLPSLMRAVGVALGGRFELPHGSALLGLRETSEGAELKLEILLSALPDLPTGFVDLVRLGLAERPRQLMALERWLQAFGVDDAREQGHFSVLSVRVTPRSDARISLYVRPIEFELRDQLSERNVASPALIPEV</sequence>
<evidence type="ECO:0000313" key="1">
    <source>
        <dbReference type="EMBL" id="MDL5033159.1"/>
    </source>
</evidence>
<comment type="caution">
    <text evidence="1">The sequence shown here is derived from an EMBL/GenBank/DDBJ whole genome shotgun (WGS) entry which is preliminary data.</text>
</comment>
<organism evidence="1 2">
    <name type="scientific">Roseateles subflavus</name>
    <dbReference type="NCBI Taxonomy" id="3053353"/>
    <lineage>
        <taxon>Bacteria</taxon>
        <taxon>Pseudomonadati</taxon>
        <taxon>Pseudomonadota</taxon>
        <taxon>Betaproteobacteria</taxon>
        <taxon>Burkholderiales</taxon>
        <taxon>Sphaerotilaceae</taxon>
        <taxon>Roseateles</taxon>
    </lineage>
</organism>
<dbReference type="Proteomes" id="UP001238603">
    <property type="component" value="Unassembled WGS sequence"/>
</dbReference>
<name>A0ABT7LL30_9BURK</name>
<reference evidence="1 2" key="1">
    <citation type="submission" date="2023-06" db="EMBL/GenBank/DDBJ databases">
        <title>Pelomonas sp. APW6 16S ribosomal RNA gene genome sequencing and assembly.</title>
        <authorList>
            <person name="Woo H."/>
        </authorList>
    </citation>
    <scope>NUCLEOTIDE SEQUENCE [LARGE SCALE GENOMIC DNA]</scope>
    <source>
        <strain evidence="1 2">APW6</strain>
    </source>
</reference>
<evidence type="ECO:0000313" key="2">
    <source>
        <dbReference type="Proteomes" id="UP001238603"/>
    </source>
</evidence>
<protein>
    <recommendedName>
        <fullName evidence="3">Type VI secretion system baseplate subunit TssG</fullName>
    </recommendedName>
</protein>
<accession>A0ABT7LL30</accession>
<dbReference type="RefSeq" id="WP_285983252.1">
    <property type="nucleotide sequence ID" value="NZ_JASVDS010000004.1"/>
</dbReference>
<dbReference type="EMBL" id="JASVDS010000004">
    <property type="protein sequence ID" value="MDL5033159.1"/>
    <property type="molecule type" value="Genomic_DNA"/>
</dbReference>
<keyword evidence="2" id="KW-1185">Reference proteome</keyword>
<gene>
    <name evidence="1" type="ORF">QRD43_14690</name>
</gene>
<evidence type="ECO:0008006" key="3">
    <source>
        <dbReference type="Google" id="ProtNLM"/>
    </source>
</evidence>